<evidence type="ECO:0000256" key="1">
    <source>
        <dbReference type="SAM" id="MobiDB-lite"/>
    </source>
</evidence>
<name>A0A146LXU0_LYGHE</name>
<organism evidence="3">
    <name type="scientific">Lygus hesperus</name>
    <name type="common">Western plant bug</name>
    <dbReference type="NCBI Taxonomy" id="30085"/>
    <lineage>
        <taxon>Eukaryota</taxon>
        <taxon>Metazoa</taxon>
        <taxon>Ecdysozoa</taxon>
        <taxon>Arthropoda</taxon>
        <taxon>Hexapoda</taxon>
        <taxon>Insecta</taxon>
        <taxon>Pterygota</taxon>
        <taxon>Neoptera</taxon>
        <taxon>Paraneoptera</taxon>
        <taxon>Hemiptera</taxon>
        <taxon>Heteroptera</taxon>
        <taxon>Panheteroptera</taxon>
        <taxon>Cimicomorpha</taxon>
        <taxon>Miridae</taxon>
        <taxon>Mirini</taxon>
        <taxon>Lygus</taxon>
    </lineage>
</organism>
<feature type="region of interest" description="Disordered" evidence="1">
    <location>
        <begin position="1"/>
        <end position="23"/>
    </location>
</feature>
<proteinExistence type="predicted"/>
<sequence>LVLTQPSDMAGTPDKETASPFPTHYWCNSPQVNRKSEKPAEPPPLVVVVQVENPPQRRKWNIYLTIIVVISIVFLMMFIARIIMEFVVGYNQMSDIKYPETSTGNPTR</sequence>
<evidence type="ECO:0000313" key="3">
    <source>
        <dbReference type="EMBL" id="JAQ11180.1"/>
    </source>
</evidence>
<feature type="non-terminal residue" evidence="3">
    <location>
        <position position="1"/>
    </location>
</feature>
<dbReference type="EMBL" id="GDHC01007449">
    <property type="protein sequence ID" value="JAQ11180.1"/>
    <property type="molecule type" value="Transcribed_RNA"/>
</dbReference>
<keyword evidence="2" id="KW-0812">Transmembrane</keyword>
<protein>
    <submittedName>
        <fullName evidence="3">Uncharacterized protein</fullName>
    </submittedName>
</protein>
<reference evidence="3" key="1">
    <citation type="journal article" date="2016" name="Gigascience">
        <title>De novo construction of an expanded transcriptome assembly for the western tarnished plant bug, Lygus hesperus.</title>
        <authorList>
            <person name="Tassone E.E."/>
            <person name="Geib S.M."/>
            <person name="Hall B."/>
            <person name="Fabrick J.A."/>
            <person name="Brent C.S."/>
            <person name="Hull J.J."/>
        </authorList>
    </citation>
    <scope>NUCLEOTIDE SEQUENCE</scope>
</reference>
<keyword evidence="2" id="KW-1133">Transmembrane helix</keyword>
<accession>A0A146LXU0</accession>
<keyword evidence="2" id="KW-0472">Membrane</keyword>
<feature type="transmembrane region" description="Helical" evidence="2">
    <location>
        <begin position="62"/>
        <end position="84"/>
    </location>
</feature>
<dbReference type="AlphaFoldDB" id="A0A146LXU0"/>
<gene>
    <name evidence="3" type="ORF">g.52519</name>
</gene>
<evidence type="ECO:0000256" key="2">
    <source>
        <dbReference type="SAM" id="Phobius"/>
    </source>
</evidence>